<feature type="transmembrane region" description="Helical" evidence="8">
    <location>
        <begin position="83"/>
        <end position="100"/>
    </location>
</feature>
<feature type="transmembrane region" description="Helical" evidence="8">
    <location>
        <begin position="46"/>
        <end position="63"/>
    </location>
</feature>
<feature type="transmembrane region" description="Helical" evidence="8">
    <location>
        <begin position="133"/>
        <end position="154"/>
    </location>
</feature>
<feature type="binding site" evidence="7">
    <location>
        <position position="196"/>
    </location>
    <ligand>
        <name>Zn(2+)</name>
        <dbReference type="ChEBI" id="CHEBI:29105"/>
    </ligand>
</feature>
<dbReference type="GO" id="GO:0005886">
    <property type="term" value="C:plasma membrane"/>
    <property type="evidence" value="ECO:0007669"/>
    <property type="project" value="UniProtKB-SubCell"/>
</dbReference>
<feature type="binding site" evidence="7">
    <location>
        <position position="64"/>
    </location>
    <ligand>
        <name>Zn(2+)</name>
        <dbReference type="ChEBI" id="CHEBI:29105"/>
    </ligand>
</feature>
<dbReference type="AlphaFoldDB" id="A0A919RZJ7"/>
<dbReference type="Proteomes" id="UP000679179">
    <property type="component" value="Unassembled WGS sequence"/>
</dbReference>
<evidence type="ECO:0000256" key="5">
    <source>
        <dbReference type="ARBA" id="ARBA00022989"/>
    </source>
</evidence>
<proteinExistence type="inferred from homology"/>
<dbReference type="PANTHER" id="PTHR20855:SF3">
    <property type="entry name" value="LD03007P"/>
    <property type="match status" value="1"/>
</dbReference>
<feature type="transmembrane region" description="Helical" evidence="8">
    <location>
        <begin position="192"/>
        <end position="211"/>
    </location>
</feature>
<dbReference type="GO" id="GO:0140911">
    <property type="term" value="F:pore-forming activity"/>
    <property type="evidence" value="ECO:0007669"/>
    <property type="project" value="InterPro"/>
</dbReference>
<evidence type="ECO:0000256" key="4">
    <source>
        <dbReference type="ARBA" id="ARBA00022692"/>
    </source>
</evidence>
<dbReference type="InterPro" id="IPR005744">
    <property type="entry name" value="Hy-lIII"/>
</dbReference>
<feature type="transmembrane region" description="Helical" evidence="8">
    <location>
        <begin position="160"/>
        <end position="180"/>
    </location>
</feature>
<comment type="subcellular location">
    <subcellularLocation>
        <location evidence="1">Cell membrane</location>
        <topology evidence="1">Multi-pass membrane protein</topology>
    </subcellularLocation>
</comment>
<dbReference type="PANTHER" id="PTHR20855">
    <property type="entry name" value="ADIPOR/PROGESTIN RECEPTOR-RELATED"/>
    <property type="match status" value="1"/>
</dbReference>
<keyword evidence="7" id="KW-0862">Zinc</keyword>
<evidence type="ECO:0000256" key="3">
    <source>
        <dbReference type="ARBA" id="ARBA00022475"/>
    </source>
</evidence>
<evidence type="ECO:0000313" key="9">
    <source>
        <dbReference type="EMBL" id="GIM28601.1"/>
    </source>
</evidence>
<keyword evidence="7" id="KW-0479">Metal-binding</keyword>
<name>A0A919RZJ7_9CLOT</name>
<keyword evidence="4 8" id="KW-0812">Transmembrane</keyword>
<organism evidence="9 10">
    <name type="scientific">Clostridium polyendosporum</name>
    <dbReference type="NCBI Taxonomy" id="69208"/>
    <lineage>
        <taxon>Bacteria</taxon>
        <taxon>Bacillati</taxon>
        <taxon>Bacillota</taxon>
        <taxon>Clostridia</taxon>
        <taxon>Eubacteriales</taxon>
        <taxon>Clostridiaceae</taxon>
        <taxon>Clostridium</taxon>
    </lineage>
</organism>
<evidence type="ECO:0000256" key="8">
    <source>
        <dbReference type="SAM" id="Phobius"/>
    </source>
</evidence>
<dbReference type="Pfam" id="PF03006">
    <property type="entry name" value="HlyIII"/>
    <property type="match status" value="1"/>
</dbReference>
<dbReference type="RefSeq" id="WP_212903328.1">
    <property type="nucleotide sequence ID" value="NZ_BOPZ01000008.1"/>
</dbReference>
<gene>
    <name evidence="9" type="ORF">CPJCM30710_12670</name>
</gene>
<sequence length="215" mass="24179">MNKYIREPINSISHLLGVISSFFGLLAMIIKVVAVDDFSPSKLTSAIIFGLSLIFLYTASSIYHSVKSSDKVITVLRKLDHSMIFVLIAGTYTPICAVVLKGNLRIGVLITVWTLAIVGILVKVFWNNCPRWLYTSFYIAMGWMALTLSVPIYRNLLLSGFLWLLVGGILYTIGGIIYAIKSPNISPKFGFHEIFHIFVLMGSFSHFWLVYKFIL</sequence>
<evidence type="ECO:0000256" key="7">
    <source>
        <dbReference type="PIRSR" id="PIRSR604254-1"/>
    </source>
</evidence>
<keyword evidence="3" id="KW-1003">Cell membrane</keyword>
<dbReference type="GO" id="GO:0046872">
    <property type="term" value="F:metal ion binding"/>
    <property type="evidence" value="ECO:0007669"/>
    <property type="project" value="UniProtKB-KW"/>
</dbReference>
<evidence type="ECO:0000256" key="1">
    <source>
        <dbReference type="ARBA" id="ARBA00004651"/>
    </source>
</evidence>
<protein>
    <submittedName>
        <fullName evidence="9">Hemolysin III</fullName>
    </submittedName>
</protein>
<feature type="transmembrane region" description="Helical" evidence="8">
    <location>
        <begin position="106"/>
        <end position="126"/>
    </location>
</feature>
<comment type="caution">
    <text evidence="9">The sequence shown here is derived from an EMBL/GenBank/DDBJ whole genome shotgun (WGS) entry which is preliminary data.</text>
</comment>
<dbReference type="NCBIfam" id="TIGR01065">
    <property type="entry name" value="hlyIII"/>
    <property type="match status" value="1"/>
</dbReference>
<evidence type="ECO:0000256" key="6">
    <source>
        <dbReference type="ARBA" id="ARBA00023136"/>
    </source>
</evidence>
<accession>A0A919RZJ7</accession>
<evidence type="ECO:0000256" key="2">
    <source>
        <dbReference type="ARBA" id="ARBA00008488"/>
    </source>
</evidence>
<dbReference type="EMBL" id="BOPZ01000008">
    <property type="protein sequence ID" value="GIM28601.1"/>
    <property type="molecule type" value="Genomic_DNA"/>
</dbReference>
<dbReference type="InterPro" id="IPR004254">
    <property type="entry name" value="AdipoR/HlyIII-related"/>
</dbReference>
<keyword evidence="5 8" id="KW-1133">Transmembrane helix</keyword>
<keyword evidence="6 8" id="KW-0472">Membrane</keyword>
<comment type="similarity">
    <text evidence="2">Belongs to the UPF0073 (Hly-III) family.</text>
</comment>
<feature type="binding site" evidence="7">
    <location>
        <position position="192"/>
    </location>
    <ligand>
        <name>Zn(2+)</name>
        <dbReference type="ChEBI" id="CHEBI:29105"/>
    </ligand>
</feature>
<evidence type="ECO:0000313" key="10">
    <source>
        <dbReference type="Proteomes" id="UP000679179"/>
    </source>
</evidence>
<feature type="transmembrane region" description="Helical" evidence="8">
    <location>
        <begin position="12"/>
        <end position="34"/>
    </location>
</feature>
<reference evidence="9" key="1">
    <citation type="submission" date="2021-03" db="EMBL/GenBank/DDBJ databases">
        <title>Taxonomic study of Clostridium polyendosporum from meadow-gley soil under rice.</title>
        <authorList>
            <person name="Kobayashi H."/>
            <person name="Tanizawa Y."/>
            <person name="Yagura M."/>
        </authorList>
    </citation>
    <scope>NUCLEOTIDE SEQUENCE</scope>
    <source>
        <strain evidence="9">JCM 30710</strain>
    </source>
</reference>
<keyword evidence="10" id="KW-1185">Reference proteome</keyword>